<protein>
    <submittedName>
        <fullName evidence="1">Uncharacterized protein</fullName>
    </submittedName>
</protein>
<name>A0A9P0D709_9CUCU</name>
<dbReference type="Proteomes" id="UP001153636">
    <property type="component" value="Chromosome 9"/>
</dbReference>
<sequence length="167" mass="19323">MFQKSVIKACNSRNNLWSAKVQSRLLLVNDLPAADAIYHQACSVNFRKGDPVPKKYQYNPKDELRYKPLGHPKEKDKLDAFLKVCKLFEENDELVCAQQLVTKMKDFLPVGSEPYSERYMLQKLKEVFFGNIIVFSKYGLPNILTMGETVADIILDYQKKKKLEDPE</sequence>
<dbReference type="OrthoDB" id="5975987at2759"/>
<keyword evidence="2" id="KW-1185">Reference proteome</keyword>
<proteinExistence type="predicted"/>
<dbReference type="AlphaFoldDB" id="A0A9P0D709"/>
<organism evidence="1 2">
    <name type="scientific">Psylliodes chrysocephalus</name>
    <dbReference type="NCBI Taxonomy" id="3402493"/>
    <lineage>
        <taxon>Eukaryota</taxon>
        <taxon>Metazoa</taxon>
        <taxon>Ecdysozoa</taxon>
        <taxon>Arthropoda</taxon>
        <taxon>Hexapoda</taxon>
        <taxon>Insecta</taxon>
        <taxon>Pterygota</taxon>
        <taxon>Neoptera</taxon>
        <taxon>Endopterygota</taxon>
        <taxon>Coleoptera</taxon>
        <taxon>Polyphaga</taxon>
        <taxon>Cucujiformia</taxon>
        <taxon>Chrysomeloidea</taxon>
        <taxon>Chrysomelidae</taxon>
        <taxon>Galerucinae</taxon>
        <taxon>Alticini</taxon>
        <taxon>Psylliodes</taxon>
    </lineage>
</organism>
<dbReference type="EMBL" id="OV651821">
    <property type="protein sequence ID" value="CAH1115352.1"/>
    <property type="molecule type" value="Genomic_DNA"/>
</dbReference>
<evidence type="ECO:0000313" key="1">
    <source>
        <dbReference type="EMBL" id="CAH1115352.1"/>
    </source>
</evidence>
<evidence type="ECO:0000313" key="2">
    <source>
        <dbReference type="Proteomes" id="UP001153636"/>
    </source>
</evidence>
<reference evidence="1" key="1">
    <citation type="submission" date="2022-01" db="EMBL/GenBank/DDBJ databases">
        <authorList>
            <person name="King R."/>
        </authorList>
    </citation>
    <scope>NUCLEOTIDE SEQUENCE</scope>
</reference>
<accession>A0A9P0D709</accession>
<gene>
    <name evidence="1" type="ORF">PSYICH_LOCUS15430</name>
</gene>